<name>A0A0F9CPK9_9ZZZZ</name>
<accession>A0A0F9CPK9</accession>
<dbReference type="EMBL" id="LAZR01045572">
    <property type="protein sequence ID" value="KKK98556.1"/>
    <property type="molecule type" value="Genomic_DNA"/>
</dbReference>
<dbReference type="InterPro" id="IPR036291">
    <property type="entry name" value="NAD(P)-bd_dom_sf"/>
</dbReference>
<reference evidence="2" key="1">
    <citation type="journal article" date="2015" name="Nature">
        <title>Complex archaea that bridge the gap between prokaryotes and eukaryotes.</title>
        <authorList>
            <person name="Spang A."/>
            <person name="Saw J.H."/>
            <person name="Jorgensen S.L."/>
            <person name="Zaremba-Niedzwiedzka K."/>
            <person name="Martijn J."/>
            <person name="Lind A.E."/>
            <person name="van Eijk R."/>
            <person name="Schleper C."/>
            <person name="Guy L."/>
            <person name="Ettema T.J."/>
        </authorList>
    </citation>
    <scope>NUCLEOTIDE SEQUENCE</scope>
</reference>
<sequence>MKALITGGAGFIGSHLAERFLQTGHEVLAVADLSTDLIVQGGMTPVACYDSQGLQSDA</sequence>
<organism evidence="2">
    <name type="scientific">marine sediment metagenome</name>
    <dbReference type="NCBI Taxonomy" id="412755"/>
    <lineage>
        <taxon>unclassified sequences</taxon>
        <taxon>metagenomes</taxon>
        <taxon>ecological metagenomes</taxon>
    </lineage>
</organism>
<dbReference type="AlphaFoldDB" id="A0A0F9CPK9"/>
<dbReference type="Gene3D" id="3.40.50.720">
    <property type="entry name" value="NAD(P)-binding Rossmann-like Domain"/>
    <property type="match status" value="1"/>
</dbReference>
<evidence type="ECO:0000313" key="2">
    <source>
        <dbReference type="EMBL" id="KKK98556.1"/>
    </source>
</evidence>
<gene>
    <name evidence="2" type="ORF">LCGC14_2641580</name>
</gene>
<proteinExistence type="predicted"/>
<dbReference type="InterPro" id="IPR001509">
    <property type="entry name" value="Epimerase_deHydtase"/>
</dbReference>
<comment type="caution">
    <text evidence="2">The sequence shown here is derived from an EMBL/GenBank/DDBJ whole genome shotgun (WGS) entry which is preliminary data.</text>
</comment>
<dbReference type="Pfam" id="PF01370">
    <property type="entry name" value="Epimerase"/>
    <property type="match status" value="1"/>
</dbReference>
<dbReference type="SUPFAM" id="SSF51735">
    <property type="entry name" value="NAD(P)-binding Rossmann-fold domains"/>
    <property type="match status" value="1"/>
</dbReference>
<feature type="domain" description="NAD-dependent epimerase/dehydratase" evidence="1">
    <location>
        <begin position="3"/>
        <end position="35"/>
    </location>
</feature>
<protein>
    <recommendedName>
        <fullName evidence="1">NAD-dependent epimerase/dehydratase domain-containing protein</fullName>
    </recommendedName>
</protein>
<evidence type="ECO:0000259" key="1">
    <source>
        <dbReference type="Pfam" id="PF01370"/>
    </source>
</evidence>